<dbReference type="PANTHER" id="PTHR11434">
    <property type="entry name" value="NADH-UBIQUINONE OXIDOREDUCTASE SUBUNIT ND4L"/>
    <property type="match status" value="1"/>
</dbReference>
<reference evidence="14 15" key="1">
    <citation type="submission" date="2018-06" db="EMBL/GenBank/DDBJ databases">
        <authorList>
            <consortium name="Pathogen Informatics"/>
            <person name="Doyle S."/>
        </authorList>
    </citation>
    <scope>NUCLEOTIDE SEQUENCE [LARGE SCALE GENOMIC DNA]</scope>
    <source>
        <strain evidence="14 15">NCTC12410</strain>
    </source>
</reference>
<comment type="function">
    <text evidence="1 13">NDH-1 shuttles electrons from NADH, via FMN and iron-sulfur (Fe-S) centers, to quinones in the respiratory chain. The immediate electron acceptor for the enzyme in this species is believed to be ubiquinone. Couples the redox reaction to proton translocation (for every two electrons transferred, four hydrogen ions are translocated across the cytoplasmic membrane), and thus conserves the redox energy in a proton gradient.</text>
</comment>
<dbReference type="GO" id="GO:0050136">
    <property type="term" value="F:NADH dehydrogenase (quinone) (non-electrogenic) activity"/>
    <property type="evidence" value="ECO:0007669"/>
    <property type="project" value="UniProtKB-UniRule"/>
</dbReference>
<dbReference type="AlphaFoldDB" id="A0A377J7C6"/>
<keyword evidence="8 13" id="KW-0874">Quinone</keyword>
<evidence type="ECO:0000256" key="7">
    <source>
        <dbReference type="ARBA" id="ARBA00022692"/>
    </source>
</evidence>
<evidence type="ECO:0000256" key="8">
    <source>
        <dbReference type="ARBA" id="ARBA00022719"/>
    </source>
</evidence>
<evidence type="ECO:0000256" key="4">
    <source>
        <dbReference type="ARBA" id="ARBA00022448"/>
    </source>
</evidence>
<evidence type="ECO:0000313" key="15">
    <source>
        <dbReference type="Proteomes" id="UP000254841"/>
    </source>
</evidence>
<keyword evidence="10 13" id="KW-1133">Transmembrane helix</keyword>
<feature type="transmembrane region" description="Helical" evidence="13">
    <location>
        <begin position="39"/>
        <end position="64"/>
    </location>
</feature>
<evidence type="ECO:0000256" key="11">
    <source>
        <dbReference type="ARBA" id="ARBA00023027"/>
    </source>
</evidence>
<feature type="transmembrane region" description="Helical" evidence="13">
    <location>
        <begin position="12"/>
        <end position="32"/>
    </location>
</feature>
<dbReference type="InterPro" id="IPR001133">
    <property type="entry name" value="NADH_UbQ_OxRdtase_chain4L/K"/>
</dbReference>
<keyword evidence="4 13" id="KW-0813">Transport</keyword>
<dbReference type="HAMAP" id="MF_01456">
    <property type="entry name" value="NDH1_NuoK"/>
    <property type="match status" value="1"/>
</dbReference>
<comment type="subunit">
    <text evidence="13">NDH-1 is composed of 14 different subunits. Subunits NuoA, H, J, K, L, M, N constitute the membrane sector of the complex.</text>
</comment>
<evidence type="ECO:0000256" key="5">
    <source>
        <dbReference type="ARBA" id="ARBA00022475"/>
    </source>
</evidence>
<dbReference type="GO" id="GO:0042773">
    <property type="term" value="P:ATP synthesis coupled electron transport"/>
    <property type="evidence" value="ECO:0007669"/>
    <property type="project" value="InterPro"/>
</dbReference>
<gene>
    <name evidence="13 14" type="primary">nuoK</name>
    <name evidence="14" type="ORF">NCTC12410_01583</name>
</gene>
<dbReference type="EC" id="7.1.1.-" evidence="13"/>
<keyword evidence="9 13" id="KW-1278">Translocase</keyword>
<dbReference type="Gene3D" id="1.10.287.3510">
    <property type="match status" value="1"/>
</dbReference>
<evidence type="ECO:0000256" key="6">
    <source>
        <dbReference type="ARBA" id="ARBA00022519"/>
    </source>
</evidence>
<keyword evidence="13" id="KW-0830">Ubiquinone</keyword>
<proteinExistence type="inferred from homology"/>
<evidence type="ECO:0000256" key="3">
    <source>
        <dbReference type="ARBA" id="ARBA00010519"/>
    </source>
</evidence>
<protein>
    <recommendedName>
        <fullName evidence="13">NADH-quinone oxidoreductase subunit K</fullName>
        <ecNumber evidence="13">7.1.1.-</ecNumber>
    </recommendedName>
    <alternativeName>
        <fullName evidence="13">NADH dehydrogenase I subunit K</fullName>
    </alternativeName>
    <alternativeName>
        <fullName evidence="13">NDH-1 subunit K</fullName>
    </alternativeName>
</protein>
<dbReference type="Pfam" id="PF00420">
    <property type="entry name" value="Oxidored_q2"/>
    <property type="match status" value="1"/>
</dbReference>
<name>A0A377J7C6_9HELI</name>
<keyword evidence="5 13" id="KW-1003">Cell membrane</keyword>
<evidence type="ECO:0000256" key="10">
    <source>
        <dbReference type="ARBA" id="ARBA00022989"/>
    </source>
</evidence>
<dbReference type="InterPro" id="IPR039428">
    <property type="entry name" value="NUOK/Mnh_C1-like"/>
</dbReference>
<organism evidence="14 15">
    <name type="scientific">Helicobacter canis</name>
    <dbReference type="NCBI Taxonomy" id="29419"/>
    <lineage>
        <taxon>Bacteria</taxon>
        <taxon>Pseudomonadati</taxon>
        <taxon>Campylobacterota</taxon>
        <taxon>Epsilonproteobacteria</taxon>
        <taxon>Campylobacterales</taxon>
        <taxon>Helicobacteraceae</taxon>
        <taxon>Helicobacter</taxon>
    </lineage>
</organism>
<keyword evidence="7 13" id="KW-0812">Transmembrane</keyword>
<comment type="similarity">
    <text evidence="3 13">Belongs to the complex I subunit 4L family.</text>
</comment>
<keyword evidence="11 13" id="KW-0520">NAD</keyword>
<keyword evidence="12 13" id="KW-0472">Membrane</keyword>
<evidence type="ECO:0000256" key="13">
    <source>
        <dbReference type="HAMAP-Rule" id="MF_01456"/>
    </source>
</evidence>
<dbReference type="NCBIfam" id="NF004320">
    <property type="entry name" value="PRK05715.1-2"/>
    <property type="match status" value="1"/>
</dbReference>
<dbReference type="FunFam" id="1.10.287.3510:FF:000001">
    <property type="entry name" value="NADH-quinone oxidoreductase subunit K"/>
    <property type="match status" value="1"/>
</dbReference>
<feature type="transmembrane region" description="Helical" evidence="13">
    <location>
        <begin position="70"/>
        <end position="95"/>
    </location>
</feature>
<comment type="catalytic activity">
    <reaction evidence="13">
        <text>a quinone + NADH + 5 H(+)(in) = a quinol + NAD(+) + 4 H(+)(out)</text>
        <dbReference type="Rhea" id="RHEA:57888"/>
        <dbReference type="ChEBI" id="CHEBI:15378"/>
        <dbReference type="ChEBI" id="CHEBI:24646"/>
        <dbReference type="ChEBI" id="CHEBI:57540"/>
        <dbReference type="ChEBI" id="CHEBI:57945"/>
        <dbReference type="ChEBI" id="CHEBI:132124"/>
    </reaction>
</comment>
<dbReference type="GO" id="GO:0030964">
    <property type="term" value="C:NADH dehydrogenase complex"/>
    <property type="evidence" value="ECO:0007669"/>
    <property type="project" value="TreeGrafter"/>
</dbReference>
<dbReference type="Proteomes" id="UP000254841">
    <property type="component" value="Unassembled WGS sequence"/>
</dbReference>
<dbReference type="GO" id="GO:0005886">
    <property type="term" value="C:plasma membrane"/>
    <property type="evidence" value="ECO:0007669"/>
    <property type="project" value="UniProtKB-SubCell"/>
</dbReference>
<keyword evidence="6" id="KW-0997">Cell inner membrane</keyword>
<accession>A0A377J7C6</accession>
<evidence type="ECO:0000256" key="1">
    <source>
        <dbReference type="ARBA" id="ARBA00002378"/>
    </source>
</evidence>
<keyword evidence="14" id="KW-0560">Oxidoreductase</keyword>
<evidence type="ECO:0000313" key="14">
    <source>
        <dbReference type="EMBL" id="STO97746.1"/>
    </source>
</evidence>
<sequence length="111" mass="12194">MTTTITMQLSPYVSVYDFLLLSIVLFAIGLFGMLRRKNILMLFLSSEIMLNAINIALVAVGVAFNDMGGQMFALFIIALAASEVAVGLGLVLLWYRKHKSLDIDTLCTMKG</sequence>
<dbReference type="GO" id="GO:0048038">
    <property type="term" value="F:quinone binding"/>
    <property type="evidence" value="ECO:0007669"/>
    <property type="project" value="UniProtKB-KW"/>
</dbReference>
<dbReference type="PANTHER" id="PTHR11434:SF21">
    <property type="entry name" value="NADH DEHYDROGENASE SUBUNIT 4L-RELATED"/>
    <property type="match status" value="1"/>
</dbReference>
<evidence type="ECO:0000256" key="9">
    <source>
        <dbReference type="ARBA" id="ARBA00022967"/>
    </source>
</evidence>
<evidence type="ECO:0000256" key="12">
    <source>
        <dbReference type="ARBA" id="ARBA00023136"/>
    </source>
</evidence>
<comment type="subcellular location">
    <subcellularLocation>
        <location evidence="13">Cell membrane</location>
        <topology evidence="13">Multi-pass membrane protein</topology>
    </subcellularLocation>
    <subcellularLocation>
        <location evidence="2">Membrane</location>
        <topology evidence="2">Multi-pass membrane protein</topology>
    </subcellularLocation>
</comment>
<evidence type="ECO:0000256" key="2">
    <source>
        <dbReference type="ARBA" id="ARBA00004141"/>
    </source>
</evidence>
<dbReference type="EMBL" id="UGHV01000001">
    <property type="protein sequence ID" value="STO97746.1"/>
    <property type="molecule type" value="Genomic_DNA"/>
</dbReference>